<name>A0AA86NGK0_9EUKA</name>
<dbReference type="EMBL" id="CAXDID020000245">
    <property type="protein sequence ID" value="CAL6063278.1"/>
    <property type="molecule type" value="Genomic_DNA"/>
</dbReference>
<reference evidence="2" key="1">
    <citation type="submission" date="2023-06" db="EMBL/GenBank/DDBJ databases">
        <authorList>
            <person name="Kurt Z."/>
        </authorList>
    </citation>
    <scope>NUCLEOTIDE SEQUENCE</scope>
</reference>
<sequence>MYFVSVSANRLAFISGYAKMFLENRRLARRAQQCYFLTQQTKNCPNFQPAQLITQRISFLSNQRLPVSRPNGEVPQFSKQCLANTTQDISSEHTSFWSSFRPMFSFAFLLVCLCSTSFSCYIYVAKTDVDTGTLGCRNFKICLELRFGYYMCFGISKQAVCCNSYGFPSCFMLVGLRIVLIVRTLKEQIQTFSQDSISQSDSNYSTARIRTSGAVYLGSCGPDSKLLAKTVRPALPTALETATMRVNGNRVGGARRALTQITLLFQFQRRMSKDRVFNQNITLIVLLQATQCCFPEYQLTIWRLPKLQPTN</sequence>
<keyword evidence="1" id="KW-1133">Transmembrane helix</keyword>
<accession>A0AA86NGK0</accession>
<gene>
    <name evidence="3" type="ORF">HINF_LOCUS50796</name>
    <name evidence="2" type="ORF">HINF_LOCUS6364</name>
</gene>
<evidence type="ECO:0000313" key="2">
    <source>
        <dbReference type="EMBL" id="CAI9918719.1"/>
    </source>
</evidence>
<evidence type="ECO:0000313" key="4">
    <source>
        <dbReference type="Proteomes" id="UP001642409"/>
    </source>
</evidence>
<dbReference type="Proteomes" id="UP001642409">
    <property type="component" value="Unassembled WGS sequence"/>
</dbReference>
<evidence type="ECO:0000313" key="3">
    <source>
        <dbReference type="EMBL" id="CAL6063278.1"/>
    </source>
</evidence>
<comment type="caution">
    <text evidence="2">The sequence shown here is derived from an EMBL/GenBank/DDBJ whole genome shotgun (WGS) entry which is preliminary data.</text>
</comment>
<keyword evidence="1" id="KW-0812">Transmembrane</keyword>
<proteinExistence type="predicted"/>
<keyword evidence="1" id="KW-0472">Membrane</keyword>
<protein>
    <submittedName>
        <fullName evidence="3">Hypothetical_protein</fullName>
    </submittedName>
</protein>
<feature type="transmembrane region" description="Helical" evidence="1">
    <location>
        <begin position="103"/>
        <end position="124"/>
    </location>
</feature>
<evidence type="ECO:0000256" key="1">
    <source>
        <dbReference type="SAM" id="Phobius"/>
    </source>
</evidence>
<reference evidence="3 4" key="2">
    <citation type="submission" date="2024-07" db="EMBL/GenBank/DDBJ databases">
        <authorList>
            <person name="Akdeniz Z."/>
        </authorList>
    </citation>
    <scope>NUCLEOTIDE SEQUENCE [LARGE SCALE GENOMIC DNA]</scope>
</reference>
<feature type="transmembrane region" description="Helical" evidence="1">
    <location>
        <begin position="165"/>
        <end position="185"/>
    </location>
</feature>
<dbReference type="AlphaFoldDB" id="A0AA86NGK0"/>
<keyword evidence="4" id="KW-1185">Reference proteome</keyword>
<dbReference type="EMBL" id="CATOUU010000166">
    <property type="protein sequence ID" value="CAI9918719.1"/>
    <property type="molecule type" value="Genomic_DNA"/>
</dbReference>
<organism evidence="2">
    <name type="scientific">Hexamita inflata</name>
    <dbReference type="NCBI Taxonomy" id="28002"/>
    <lineage>
        <taxon>Eukaryota</taxon>
        <taxon>Metamonada</taxon>
        <taxon>Diplomonadida</taxon>
        <taxon>Hexamitidae</taxon>
        <taxon>Hexamitinae</taxon>
        <taxon>Hexamita</taxon>
    </lineage>
</organism>